<protein>
    <recommendedName>
        <fullName evidence="2">Zinc-ribbon domain-containing protein</fullName>
    </recommendedName>
</protein>
<dbReference type="InterPro" id="IPR026870">
    <property type="entry name" value="Zinc_ribbon_dom"/>
</dbReference>
<keyword evidence="1" id="KW-0472">Membrane</keyword>
<evidence type="ECO:0000313" key="4">
    <source>
        <dbReference type="Proteomes" id="UP000070463"/>
    </source>
</evidence>
<comment type="caution">
    <text evidence="3">The sequence shown here is derived from an EMBL/GenBank/DDBJ whole genome shotgun (WGS) entry which is preliminary data.</text>
</comment>
<dbReference type="EMBL" id="LHXR01000056">
    <property type="protein sequence ID" value="KXA96868.1"/>
    <property type="molecule type" value="Genomic_DNA"/>
</dbReference>
<evidence type="ECO:0000313" key="3">
    <source>
        <dbReference type="EMBL" id="KXA96868.1"/>
    </source>
</evidence>
<dbReference type="Pfam" id="PF13240">
    <property type="entry name" value="Zn_Ribbon_1"/>
    <property type="match status" value="1"/>
</dbReference>
<keyword evidence="4" id="KW-1185">Reference proteome</keyword>
<evidence type="ECO:0000256" key="1">
    <source>
        <dbReference type="SAM" id="Phobius"/>
    </source>
</evidence>
<name>A0A133URP9_9EURY</name>
<keyword evidence="1" id="KW-0812">Transmembrane</keyword>
<sequence length="119" mass="13257">MTKTRIVLIALLFFLGIAFTVATGGLALLLILPVVGILLCIWVYKDAKARGEEAVLWLIVVLITNVVGLIIWLVVRPEKEIRRKKESDEETEFCPNCGFEVALESNFCPKCGEKLNPPD</sequence>
<feature type="domain" description="Zinc-ribbon" evidence="2">
    <location>
        <begin position="93"/>
        <end position="115"/>
    </location>
</feature>
<dbReference type="Proteomes" id="UP000070463">
    <property type="component" value="Unassembled WGS sequence"/>
</dbReference>
<proteinExistence type="predicted"/>
<keyword evidence="1" id="KW-1133">Transmembrane helix</keyword>
<feature type="transmembrane region" description="Helical" evidence="1">
    <location>
        <begin position="12"/>
        <end position="44"/>
    </location>
</feature>
<organism evidence="3 4">
    <name type="scientific">candidate division MSBL1 archaeon SCGC-AAA259I09</name>
    <dbReference type="NCBI Taxonomy" id="1698267"/>
    <lineage>
        <taxon>Archaea</taxon>
        <taxon>Methanobacteriati</taxon>
        <taxon>Methanobacteriota</taxon>
        <taxon>candidate division MSBL1</taxon>
    </lineage>
</organism>
<reference evidence="3 4" key="1">
    <citation type="journal article" date="2016" name="Sci. Rep.">
        <title>Metabolic traits of an uncultured archaeal lineage -MSBL1- from brine pools of the Red Sea.</title>
        <authorList>
            <person name="Mwirichia R."/>
            <person name="Alam I."/>
            <person name="Rashid M."/>
            <person name="Vinu M."/>
            <person name="Ba-Alawi W."/>
            <person name="Anthony Kamau A."/>
            <person name="Kamanda Ngugi D."/>
            <person name="Goker M."/>
            <person name="Klenk H.P."/>
            <person name="Bajic V."/>
            <person name="Stingl U."/>
        </authorList>
    </citation>
    <scope>NUCLEOTIDE SEQUENCE [LARGE SCALE GENOMIC DNA]</scope>
    <source>
        <strain evidence="3">SCGC-AAA259I09</strain>
    </source>
</reference>
<dbReference type="AlphaFoldDB" id="A0A133URP9"/>
<evidence type="ECO:0000259" key="2">
    <source>
        <dbReference type="Pfam" id="PF13240"/>
    </source>
</evidence>
<feature type="transmembrane region" description="Helical" evidence="1">
    <location>
        <begin position="56"/>
        <end position="75"/>
    </location>
</feature>
<gene>
    <name evidence="3" type="ORF">AKJ37_04245</name>
</gene>
<accession>A0A133URP9</accession>